<evidence type="ECO:0000313" key="2">
    <source>
        <dbReference type="Proteomes" id="UP000075881"/>
    </source>
</evidence>
<accession>A0A182JPI3</accession>
<reference evidence="2" key="1">
    <citation type="submission" date="2013-03" db="EMBL/GenBank/DDBJ databases">
        <title>The Genome Sequence of Anopheles christyi ACHKN1017.</title>
        <authorList>
            <consortium name="The Broad Institute Genomics Platform"/>
            <person name="Neafsey D.E."/>
            <person name="Besansky N."/>
            <person name="Walker B."/>
            <person name="Young S.K."/>
            <person name="Zeng Q."/>
            <person name="Gargeya S."/>
            <person name="Fitzgerald M."/>
            <person name="Haas B."/>
            <person name="Abouelleil A."/>
            <person name="Allen A.W."/>
            <person name="Alvarado L."/>
            <person name="Arachchi H.M."/>
            <person name="Berlin A.M."/>
            <person name="Chapman S.B."/>
            <person name="Gainer-Dewar J."/>
            <person name="Goldberg J."/>
            <person name="Griggs A."/>
            <person name="Gujja S."/>
            <person name="Hansen M."/>
            <person name="Howarth C."/>
            <person name="Imamovic A."/>
            <person name="Ireland A."/>
            <person name="Larimer J."/>
            <person name="McCowan C."/>
            <person name="Murphy C."/>
            <person name="Pearson M."/>
            <person name="Poon T.W."/>
            <person name="Priest M."/>
            <person name="Roberts A."/>
            <person name="Saif S."/>
            <person name="Shea T."/>
            <person name="Sisk P."/>
            <person name="Sykes S."/>
            <person name="Wortman J."/>
            <person name="Nusbaum C."/>
            <person name="Birren B."/>
        </authorList>
    </citation>
    <scope>NUCLEOTIDE SEQUENCE [LARGE SCALE GENOMIC DNA]</scope>
    <source>
        <strain evidence="2">ACHKN1017</strain>
    </source>
</reference>
<organism evidence="1 2">
    <name type="scientific">Anopheles christyi</name>
    <dbReference type="NCBI Taxonomy" id="43041"/>
    <lineage>
        <taxon>Eukaryota</taxon>
        <taxon>Metazoa</taxon>
        <taxon>Ecdysozoa</taxon>
        <taxon>Arthropoda</taxon>
        <taxon>Hexapoda</taxon>
        <taxon>Insecta</taxon>
        <taxon>Pterygota</taxon>
        <taxon>Neoptera</taxon>
        <taxon>Endopterygota</taxon>
        <taxon>Diptera</taxon>
        <taxon>Nematocera</taxon>
        <taxon>Culicoidea</taxon>
        <taxon>Culicidae</taxon>
        <taxon>Anophelinae</taxon>
        <taxon>Anopheles</taxon>
    </lineage>
</organism>
<proteinExistence type="predicted"/>
<keyword evidence="2" id="KW-1185">Reference proteome</keyword>
<dbReference type="Proteomes" id="UP000075881">
    <property type="component" value="Unassembled WGS sequence"/>
</dbReference>
<evidence type="ECO:0000313" key="1">
    <source>
        <dbReference type="EnsemblMetazoa" id="ACHR000417-PA"/>
    </source>
</evidence>
<dbReference type="AlphaFoldDB" id="A0A182JPI3"/>
<name>A0A182JPI3_9DIPT</name>
<dbReference type="VEuPathDB" id="VectorBase:ACHR000417"/>
<dbReference type="EnsemblMetazoa" id="ACHR000417-RA">
    <property type="protein sequence ID" value="ACHR000417-PA"/>
    <property type="gene ID" value="ACHR000417"/>
</dbReference>
<reference evidence="1" key="2">
    <citation type="submission" date="2020-05" db="UniProtKB">
        <authorList>
            <consortium name="EnsemblMetazoa"/>
        </authorList>
    </citation>
    <scope>IDENTIFICATION</scope>
    <source>
        <strain evidence="1">ACHKN1017</strain>
    </source>
</reference>
<protein>
    <submittedName>
        <fullName evidence="1">Uncharacterized protein</fullName>
    </submittedName>
</protein>
<sequence>MPNITSLLLGGNRLTVFPAVYGKYPNIHISINFDPLLCDSFWLFKEKIPKYQLVVDQLVSSSCAPISDFLDMETIQRCCGNCDPGLFLQRITNMVDTVIFLNYCEAAFNLPGAYTIDQIITGRAPTMRSFAAGSEGEA</sequence>